<dbReference type="Proteomes" id="UP000243499">
    <property type="component" value="Chromosome 8"/>
</dbReference>
<accession>A0A2T8I9D3</accession>
<proteinExistence type="predicted"/>
<dbReference type="AlphaFoldDB" id="A0A2T8I9D3"/>
<evidence type="ECO:0000313" key="1">
    <source>
        <dbReference type="EMBL" id="PVH34299.1"/>
    </source>
</evidence>
<gene>
    <name evidence="1" type="ORF">PAHAL_8G189700</name>
</gene>
<sequence length="57" mass="6592">MQWGVKNQRALGKWCTERCSQQRDLCLPSNLVFFLEAATPQLPWRSAPMVSMHLLNC</sequence>
<dbReference type="Gramene" id="PVH34299">
    <property type="protein sequence ID" value="PVH34299"/>
    <property type="gene ID" value="PAHAL_8G189700"/>
</dbReference>
<name>A0A2T8I9D3_9POAL</name>
<dbReference type="EMBL" id="CM008053">
    <property type="protein sequence ID" value="PVH34299.1"/>
    <property type="molecule type" value="Genomic_DNA"/>
</dbReference>
<organism evidence="1">
    <name type="scientific">Panicum hallii</name>
    <dbReference type="NCBI Taxonomy" id="206008"/>
    <lineage>
        <taxon>Eukaryota</taxon>
        <taxon>Viridiplantae</taxon>
        <taxon>Streptophyta</taxon>
        <taxon>Embryophyta</taxon>
        <taxon>Tracheophyta</taxon>
        <taxon>Spermatophyta</taxon>
        <taxon>Magnoliopsida</taxon>
        <taxon>Liliopsida</taxon>
        <taxon>Poales</taxon>
        <taxon>Poaceae</taxon>
        <taxon>PACMAD clade</taxon>
        <taxon>Panicoideae</taxon>
        <taxon>Panicodae</taxon>
        <taxon>Paniceae</taxon>
        <taxon>Panicinae</taxon>
        <taxon>Panicum</taxon>
        <taxon>Panicum sect. Panicum</taxon>
    </lineage>
</organism>
<protein>
    <submittedName>
        <fullName evidence="1">Uncharacterized protein</fullName>
    </submittedName>
</protein>
<reference evidence="1" key="1">
    <citation type="submission" date="2018-04" db="EMBL/GenBank/DDBJ databases">
        <title>WGS assembly of Panicum hallii.</title>
        <authorList>
            <person name="Lovell J."/>
            <person name="Jenkins J."/>
            <person name="Lowry D."/>
            <person name="Mamidi S."/>
            <person name="Sreedasyam A."/>
            <person name="Weng X."/>
            <person name="Barry K."/>
            <person name="Bonette J."/>
            <person name="Campitelli B."/>
            <person name="Daum C."/>
            <person name="Gordon S."/>
            <person name="Gould B."/>
            <person name="Lipzen A."/>
            <person name="Macqueen A."/>
            <person name="Palacio-Mejia J."/>
            <person name="Plott C."/>
            <person name="Shakirov E."/>
            <person name="Shu S."/>
            <person name="Yoshinaga Y."/>
            <person name="Zane M."/>
            <person name="Rokhsar D."/>
            <person name="Grimwood J."/>
            <person name="Schmutz J."/>
            <person name="Juenger T."/>
        </authorList>
    </citation>
    <scope>NUCLEOTIDE SEQUENCE [LARGE SCALE GENOMIC DNA]</scope>
    <source>
        <strain evidence="1">FIL2</strain>
    </source>
</reference>